<evidence type="ECO:0000313" key="4">
    <source>
        <dbReference type="Proteomes" id="UP000744438"/>
    </source>
</evidence>
<feature type="domain" description="UPF0033" evidence="2">
    <location>
        <begin position="4"/>
        <end position="28"/>
    </location>
</feature>
<gene>
    <name evidence="3" type="ORF">ISQ63_01805</name>
</gene>
<sequence length="73" mass="8187">MIEIDAKGLKCPEPIMLLHQSIHEAKKGDEVTLIATDPTAIKDVKKFCEYLNHSLISFSEEDGIITFKVKKGE</sequence>
<proteinExistence type="inferred from homology"/>
<organism evidence="3 4">
    <name type="scientific">SAR86 cluster bacterium</name>
    <dbReference type="NCBI Taxonomy" id="2030880"/>
    <lineage>
        <taxon>Bacteria</taxon>
        <taxon>Pseudomonadati</taxon>
        <taxon>Pseudomonadota</taxon>
        <taxon>Gammaproteobacteria</taxon>
        <taxon>SAR86 cluster</taxon>
    </lineage>
</organism>
<evidence type="ECO:0000256" key="1">
    <source>
        <dbReference type="ARBA" id="ARBA00008984"/>
    </source>
</evidence>
<dbReference type="AlphaFoldDB" id="A0A937I733"/>
<dbReference type="EMBL" id="JADHQC010000005">
    <property type="protein sequence ID" value="MBL6811601.1"/>
    <property type="molecule type" value="Genomic_DNA"/>
</dbReference>
<evidence type="ECO:0000259" key="2">
    <source>
        <dbReference type="PROSITE" id="PS01148"/>
    </source>
</evidence>
<comment type="similarity">
    <text evidence="1">Belongs to the sulfur carrier protein TusA family.</text>
</comment>
<dbReference type="InterPro" id="IPR001455">
    <property type="entry name" value="TusA-like"/>
</dbReference>
<dbReference type="Pfam" id="PF01206">
    <property type="entry name" value="TusA"/>
    <property type="match status" value="1"/>
</dbReference>
<accession>A0A937I733</accession>
<reference evidence="3" key="1">
    <citation type="submission" date="2020-10" db="EMBL/GenBank/DDBJ databases">
        <title>Microbiome of the Black Sea water column analyzed by genome centric metagenomics.</title>
        <authorList>
            <person name="Cabello-Yeves P.J."/>
            <person name="Callieri C."/>
            <person name="Picazo A."/>
            <person name="Mehrshad M."/>
            <person name="Haro-Moreno J.M."/>
            <person name="Roda-Garcia J."/>
            <person name="Dzembekova N."/>
            <person name="Slabakova V."/>
            <person name="Slabakova N."/>
            <person name="Moncheva S."/>
            <person name="Rodriguez-Valera F."/>
        </authorList>
    </citation>
    <scope>NUCLEOTIDE SEQUENCE</scope>
    <source>
        <strain evidence="3">BS307-5m-G49</strain>
    </source>
</reference>
<dbReference type="SUPFAM" id="SSF64307">
    <property type="entry name" value="SirA-like"/>
    <property type="match status" value="1"/>
</dbReference>
<dbReference type="InterPro" id="IPR036868">
    <property type="entry name" value="TusA-like_sf"/>
</dbReference>
<name>A0A937I733_9GAMM</name>
<dbReference type="PANTHER" id="PTHR33279">
    <property type="entry name" value="SULFUR CARRIER PROTEIN YEDF-RELATED"/>
    <property type="match status" value="1"/>
</dbReference>
<comment type="caution">
    <text evidence="3">The sequence shown here is derived from an EMBL/GenBank/DDBJ whole genome shotgun (WGS) entry which is preliminary data.</text>
</comment>
<dbReference type="Gene3D" id="3.30.110.40">
    <property type="entry name" value="TusA-like domain"/>
    <property type="match status" value="1"/>
</dbReference>
<evidence type="ECO:0000313" key="3">
    <source>
        <dbReference type="EMBL" id="MBL6811601.1"/>
    </source>
</evidence>
<dbReference type="PANTHER" id="PTHR33279:SF6">
    <property type="entry name" value="SULFUR CARRIER PROTEIN YEDF-RELATED"/>
    <property type="match status" value="1"/>
</dbReference>
<dbReference type="Proteomes" id="UP000744438">
    <property type="component" value="Unassembled WGS sequence"/>
</dbReference>
<protein>
    <submittedName>
        <fullName evidence="3">Sulfurtransferase TusA family protein</fullName>
    </submittedName>
</protein>
<dbReference type="PROSITE" id="PS01148">
    <property type="entry name" value="UPF0033"/>
    <property type="match status" value="1"/>
</dbReference>